<evidence type="ECO:0000313" key="1">
    <source>
        <dbReference type="EMBL" id="RAW01088.1"/>
    </source>
</evidence>
<reference evidence="1 2" key="1">
    <citation type="submission" date="2018-06" db="EMBL/GenBank/DDBJ databases">
        <title>Chryseolinea flavus sp. nov., a member of the phylum Bacteroidetes isolated from soil.</title>
        <authorList>
            <person name="Li Y."/>
            <person name="Wang J."/>
        </authorList>
    </citation>
    <scope>NUCLEOTIDE SEQUENCE [LARGE SCALE GENOMIC DNA]</scope>
    <source>
        <strain evidence="1 2">SDU1-6</strain>
    </source>
</reference>
<sequence>MPADLVPLSFYVLNIKLQTNKSKIDRDREYYLLFKKLAEQRIHERVSADRHMMIFDANEGSNSKGLNYLRGTIGKGIYFDKPGTRVHLLSNTTESQFRDNENILQWTATHYVFIPDAHRLCILKKSKITIKDVKVFLQRALARIIDEDDKIIVEIENSEDILNEIYSADKIKRLSYRVTYTNEDFLKSMGEELDETLRNAGIGEIAVDAKADHNGELKIENEKILQGGIELAKDNGIVSARIVKNGKIKWVTTKKTPLLVEYKTNADSIYSSIVNYIIEKFRPSRDDEATI</sequence>
<comment type="caution">
    <text evidence="1">The sequence shown here is derived from an EMBL/GenBank/DDBJ whole genome shotgun (WGS) entry which is preliminary data.</text>
</comment>
<proteinExistence type="predicted"/>
<organism evidence="1 2">
    <name type="scientific">Pseudochryseolinea flava</name>
    <dbReference type="NCBI Taxonomy" id="2059302"/>
    <lineage>
        <taxon>Bacteria</taxon>
        <taxon>Pseudomonadati</taxon>
        <taxon>Bacteroidota</taxon>
        <taxon>Cytophagia</taxon>
        <taxon>Cytophagales</taxon>
        <taxon>Fulvivirgaceae</taxon>
        <taxon>Pseudochryseolinea</taxon>
    </lineage>
</organism>
<keyword evidence="2" id="KW-1185">Reference proteome</keyword>
<name>A0A364Y4J7_9BACT</name>
<dbReference type="RefSeq" id="WP_112747243.1">
    <property type="nucleotide sequence ID" value="NZ_QMFY01000005.1"/>
</dbReference>
<dbReference type="Proteomes" id="UP000251889">
    <property type="component" value="Unassembled WGS sequence"/>
</dbReference>
<gene>
    <name evidence="1" type="ORF">DQQ10_12735</name>
</gene>
<protein>
    <recommendedName>
        <fullName evidence="3">DUF4747 domain-containing protein</fullName>
    </recommendedName>
</protein>
<dbReference type="Pfam" id="PF15931">
    <property type="entry name" value="DUF4747"/>
    <property type="match status" value="1"/>
</dbReference>
<evidence type="ECO:0000313" key="2">
    <source>
        <dbReference type="Proteomes" id="UP000251889"/>
    </source>
</evidence>
<dbReference type="InterPro" id="IPR031832">
    <property type="entry name" value="DUF4747"/>
</dbReference>
<accession>A0A364Y4J7</accession>
<dbReference type="EMBL" id="QMFY01000005">
    <property type="protein sequence ID" value="RAW01088.1"/>
    <property type="molecule type" value="Genomic_DNA"/>
</dbReference>
<dbReference type="AlphaFoldDB" id="A0A364Y4J7"/>
<dbReference type="OrthoDB" id="788845at2"/>
<evidence type="ECO:0008006" key="3">
    <source>
        <dbReference type="Google" id="ProtNLM"/>
    </source>
</evidence>